<dbReference type="EMBL" id="APLF01000003">
    <property type="protein sequence ID" value="EMY82048.1"/>
    <property type="molecule type" value="Genomic_DNA"/>
</dbReference>
<keyword evidence="1" id="KW-1133">Transmembrane helix</keyword>
<dbReference type="STRING" id="1189619.pgond44_02373"/>
<accession>N1X1X5</accession>
<dbReference type="Proteomes" id="UP000012317">
    <property type="component" value="Unassembled WGS sequence"/>
</dbReference>
<keyword evidence="1" id="KW-0472">Membrane</keyword>
<gene>
    <name evidence="2" type="ORF">pgond44_02373</name>
</gene>
<feature type="transmembrane region" description="Helical" evidence="1">
    <location>
        <begin position="5"/>
        <end position="25"/>
    </location>
</feature>
<evidence type="ECO:0000313" key="2">
    <source>
        <dbReference type="EMBL" id="EMY82048.1"/>
    </source>
</evidence>
<evidence type="ECO:0000256" key="1">
    <source>
        <dbReference type="SAM" id="Phobius"/>
    </source>
</evidence>
<reference evidence="2 3" key="1">
    <citation type="journal article" date="2014" name="Genome Biol. Evol.">
        <title>Extensive gene acquisition in the extremely psychrophilic bacterial species Psychroflexus torquis and the link to sea-ice ecosystem specialism.</title>
        <authorList>
            <person name="Feng S."/>
            <person name="Powell S.M."/>
            <person name="Wilson R."/>
            <person name="Bowman J.P."/>
        </authorList>
    </citation>
    <scope>NUCLEOTIDE SEQUENCE [LARGE SCALE GENOMIC DNA]</scope>
    <source>
        <strain evidence="2 3">ACAM 44</strain>
    </source>
</reference>
<keyword evidence="1" id="KW-0812">Transmembrane</keyword>
<organism evidence="2 3">
    <name type="scientific">Psychroflexus gondwanensis ACAM 44</name>
    <dbReference type="NCBI Taxonomy" id="1189619"/>
    <lineage>
        <taxon>Bacteria</taxon>
        <taxon>Pseudomonadati</taxon>
        <taxon>Bacteroidota</taxon>
        <taxon>Flavobacteriia</taxon>
        <taxon>Flavobacteriales</taxon>
        <taxon>Flavobacteriaceae</taxon>
        <taxon>Psychroflexus</taxon>
    </lineage>
</organism>
<feature type="transmembrane region" description="Helical" evidence="1">
    <location>
        <begin position="31"/>
        <end position="53"/>
    </location>
</feature>
<protein>
    <submittedName>
        <fullName evidence="2">Uncharacterized protein</fullName>
    </submittedName>
</protein>
<sequence length="60" mass="6835">MKKYIISIIGFVIQCFGIGLMLFNINSDTQVYLWIGLPIVFTGLFLILIGLFLNRKPSLK</sequence>
<proteinExistence type="predicted"/>
<evidence type="ECO:0000313" key="3">
    <source>
        <dbReference type="Proteomes" id="UP000012317"/>
    </source>
</evidence>
<name>N1X1X5_9FLAO</name>
<keyword evidence="3" id="KW-1185">Reference proteome</keyword>
<dbReference type="AlphaFoldDB" id="N1X1X5"/>
<comment type="caution">
    <text evidence="2">The sequence shown here is derived from an EMBL/GenBank/DDBJ whole genome shotgun (WGS) entry which is preliminary data.</text>
</comment>